<dbReference type="InterPro" id="IPR012678">
    <property type="entry name" value="Ribosomal_uL23/eL15/eS24_sf"/>
</dbReference>
<dbReference type="KEGG" id="pbt:ING2E5B_0684"/>
<dbReference type="GO" id="GO:0006412">
    <property type="term" value="P:translation"/>
    <property type="evidence" value="ECO:0007669"/>
    <property type="project" value="UniProtKB-UniRule"/>
</dbReference>
<dbReference type="SUPFAM" id="SSF54189">
    <property type="entry name" value="Ribosomal proteins S24e, L23 and L15e"/>
    <property type="match status" value="1"/>
</dbReference>
<protein>
    <recommendedName>
        <fullName evidence="4">Large ribosomal subunit protein uL23</fullName>
    </recommendedName>
</protein>
<proteinExistence type="inferred from homology"/>
<comment type="similarity">
    <text evidence="1 4">Belongs to the universal ribosomal protein uL23 family.</text>
</comment>
<keyword evidence="4" id="KW-0699">rRNA-binding</keyword>
<dbReference type="Pfam" id="PF00276">
    <property type="entry name" value="Ribosomal_L23"/>
    <property type="match status" value="1"/>
</dbReference>
<keyword evidence="4" id="KW-0694">RNA-binding</keyword>
<evidence type="ECO:0000313" key="6">
    <source>
        <dbReference type="Proteomes" id="UP000032417"/>
    </source>
</evidence>
<dbReference type="GO" id="GO:0005840">
    <property type="term" value="C:ribosome"/>
    <property type="evidence" value="ECO:0007669"/>
    <property type="project" value="UniProtKB-KW"/>
</dbReference>
<keyword evidence="2 4" id="KW-0689">Ribosomal protein</keyword>
<dbReference type="NCBIfam" id="NF004363">
    <property type="entry name" value="PRK05738.2-4"/>
    <property type="match status" value="1"/>
</dbReference>
<organism evidence="5 6">
    <name type="scientific">Fermentimonas caenicola</name>
    <dbReference type="NCBI Taxonomy" id="1562970"/>
    <lineage>
        <taxon>Bacteria</taxon>
        <taxon>Pseudomonadati</taxon>
        <taxon>Bacteroidota</taxon>
        <taxon>Bacteroidia</taxon>
        <taxon>Bacteroidales</taxon>
        <taxon>Dysgonomonadaceae</taxon>
        <taxon>Fermentimonas</taxon>
    </lineage>
</organism>
<gene>
    <name evidence="4" type="primary">rplW</name>
    <name evidence="5" type="ORF">ING2E5B_0684</name>
</gene>
<dbReference type="PANTHER" id="PTHR12059:SF5">
    <property type="entry name" value="LARGE RIBOSOMAL SUBUNIT PROTEIN UL23M"/>
    <property type="match status" value="1"/>
</dbReference>
<evidence type="ECO:0000313" key="5">
    <source>
        <dbReference type="EMBL" id="CEA15451.1"/>
    </source>
</evidence>
<evidence type="ECO:0000256" key="3">
    <source>
        <dbReference type="ARBA" id="ARBA00023274"/>
    </source>
</evidence>
<dbReference type="InterPro" id="IPR013025">
    <property type="entry name" value="Ribosomal_uL23-like"/>
</dbReference>
<reference evidence="5 6" key="1">
    <citation type="submission" date="2014-08" db="EMBL/GenBank/DDBJ databases">
        <authorList>
            <person name="Wibberg D."/>
        </authorList>
    </citation>
    <scope>NUCLEOTIDE SEQUENCE [LARGE SCALE GENOMIC DNA]</scope>
    <source>
        <strain evidence="6">ING2-E5B</strain>
    </source>
</reference>
<keyword evidence="3 4" id="KW-0687">Ribonucleoprotein</keyword>
<dbReference type="HAMAP" id="MF_01369_B">
    <property type="entry name" value="Ribosomal_uL23_B"/>
    <property type="match status" value="1"/>
</dbReference>
<dbReference type="HOGENOM" id="CLU_037562_3_0_10"/>
<name>A0A098BZ48_9BACT</name>
<keyword evidence="6" id="KW-1185">Reference proteome</keyword>
<accession>A0A098BZ48</accession>
<evidence type="ECO:0000256" key="1">
    <source>
        <dbReference type="ARBA" id="ARBA00006700"/>
    </source>
</evidence>
<comment type="subunit">
    <text evidence="4">Part of the 50S ribosomal subunit. Contacts protein L29, and trigger factor when it is bound to the ribosome.</text>
</comment>
<evidence type="ECO:0000256" key="2">
    <source>
        <dbReference type="ARBA" id="ARBA00022980"/>
    </source>
</evidence>
<dbReference type="EMBL" id="LN515532">
    <property type="protein sequence ID" value="CEA15451.1"/>
    <property type="molecule type" value="Genomic_DNA"/>
</dbReference>
<dbReference type="Gene3D" id="3.30.70.330">
    <property type="match status" value="1"/>
</dbReference>
<dbReference type="GO" id="GO:0019843">
    <property type="term" value="F:rRNA binding"/>
    <property type="evidence" value="ECO:0007669"/>
    <property type="project" value="UniProtKB-UniRule"/>
</dbReference>
<dbReference type="Proteomes" id="UP000032417">
    <property type="component" value="Chromosome 1"/>
</dbReference>
<dbReference type="AlphaFoldDB" id="A0A098BZ48"/>
<dbReference type="GO" id="GO:1990904">
    <property type="term" value="C:ribonucleoprotein complex"/>
    <property type="evidence" value="ECO:0007669"/>
    <property type="project" value="UniProtKB-KW"/>
</dbReference>
<comment type="function">
    <text evidence="4">One of the early assembly proteins it binds 23S rRNA. One of the proteins that surrounds the polypeptide exit tunnel on the outside of the ribosome. Forms the main docking site for trigger factor binding to the ribosome.</text>
</comment>
<dbReference type="STRING" id="1562970.ING2E5B_0684"/>
<dbReference type="GO" id="GO:0003735">
    <property type="term" value="F:structural constituent of ribosome"/>
    <property type="evidence" value="ECO:0007669"/>
    <property type="project" value="InterPro"/>
</dbReference>
<sequence length="97" mass="11049">MSVIIKPIFTEKQTAITDKYENRYGFIVVPSANKVEIKKAVESLYNVHVESVNTMRYDGKERSRYTKSGVVTGRTPSYKKAIVTLRKGETIDLFSNI</sequence>
<dbReference type="OrthoDB" id="9797862at2"/>
<dbReference type="PANTHER" id="PTHR12059">
    <property type="entry name" value="RIBOSOMAL PROTEIN L23-RELATED"/>
    <property type="match status" value="1"/>
</dbReference>
<evidence type="ECO:0000256" key="4">
    <source>
        <dbReference type="HAMAP-Rule" id="MF_01369"/>
    </source>
</evidence>
<dbReference type="PATRIC" id="fig|1562970.3.peg.683"/>
<dbReference type="InterPro" id="IPR012677">
    <property type="entry name" value="Nucleotide-bd_a/b_plait_sf"/>
</dbReference>